<dbReference type="Pfam" id="PF02369">
    <property type="entry name" value="Big_1"/>
    <property type="match status" value="1"/>
</dbReference>
<evidence type="ECO:0000259" key="3">
    <source>
        <dbReference type="PROSITE" id="PS51127"/>
    </source>
</evidence>
<comment type="similarity">
    <text evidence="1">Belongs to the intimin/invasin family.</text>
</comment>
<comment type="caution">
    <text evidence="4">The sequence shown here is derived from an EMBL/GenBank/DDBJ whole genome shotgun (WGS) entry which is preliminary data.</text>
</comment>
<evidence type="ECO:0000256" key="1">
    <source>
        <dbReference type="ARBA" id="ARBA00010116"/>
    </source>
</evidence>
<dbReference type="PROSITE" id="PS51257">
    <property type="entry name" value="PROKAR_LIPOPROTEIN"/>
    <property type="match status" value="1"/>
</dbReference>
<accession>A0A1F5S1N3</accession>
<dbReference type="InterPro" id="IPR008964">
    <property type="entry name" value="Invasin/intimin_cell_adhesion"/>
</dbReference>
<feature type="domain" description="Big-1" evidence="3">
    <location>
        <begin position="138"/>
        <end position="232"/>
    </location>
</feature>
<dbReference type="PROSITE" id="PS51127">
    <property type="entry name" value="BIG1"/>
    <property type="match status" value="1"/>
</dbReference>
<dbReference type="Proteomes" id="UP000177407">
    <property type="component" value="Unassembled WGS sequence"/>
</dbReference>
<dbReference type="EMBL" id="MFGA01000023">
    <property type="protein sequence ID" value="OGF20579.1"/>
    <property type="molecule type" value="Genomic_DNA"/>
</dbReference>
<evidence type="ECO:0000313" key="4">
    <source>
        <dbReference type="EMBL" id="OGF20579.1"/>
    </source>
</evidence>
<protein>
    <recommendedName>
        <fullName evidence="3">Big-1 domain-containing protein</fullName>
    </recommendedName>
</protein>
<dbReference type="SMART" id="SM00634">
    <property type="entry name" value="BID_1"/>
    <property type="match status" value="3"/>
</dbReference>
<keyword evidence="2" id="KW-0732">Signal</keyword>
<dbReference type="InterPro" id="IPR015217">
    <property type="entry name" value="Invasin_dom_3"/>
</dbReference>
<proteinExistence type="inferred from homology"/>
<dbReference type="Pfam" id="PF09134">
    <property type="entry name" value="Invasin_D3"/>
    <property type="match status" value="1"/>
</dbReference>
<organism evidence="4 5">
    <name type="scientific">Candidatus Falkowbacteria bacterium RIFOXYA2_FULL_38_12</name>
    <dbReference type="NCBI Taxonomy" id="1797993"/>
    <lineage>
        <taxon>Bacteria</taxon>
        <taxon>Candidatus Falkowiibacteriota</taxon>
    </lineage>
</organism>
<dbReference type="Pfam" id="PF13205">
    <property type="entry name" value="Big_5"/>
    <property type="match status" value="1"/>
</dbReference>
<dbReference type="InterPro" id="IPR032812">
    <property type="entry name" value="SbsA_Ig"/>
</dbReference>
<name>A0A1F5S1N3_9BACT</name>
<dbReference type="AlphaFoldDB" id="A0A1F5S1N3"/>
<sequence length="608" mass="66142">MKKIHLLFITPAIILACGLLSLSFPTEVKAAPYLVYSTPQNGAVNVDVNTDVSFKFNERIAGIKFDRAPLDKRWGSGVWNTDHTLFTMKRIGAFAYNTEAKVSFTVTDMKKNTYSSAIYFKTAPEVISPIPEIFSPTYSKVNASPLSVPADGSSETIVTIFAMDRWNNPLPNRYVSLSSSRGVSDNIKIGNAYTTNNGSATFLVSSRTAGTSTFSAVVEGNKINQTATVTFTEVKNNSVSNSRSDIYASKYSVDNNGSSYARITVIARNSNNEPLNGKFVYLVSNGGSSYCIKNVSTTTDNSGVALFDISSRDVGSIAFSAYIDGVKTDRTITISFYQSFDATVSASKSWVSPWGLVFVANGSGNSIIVTARNNNNDVLPGKNIVLYSSRGSIDTIATKNNVTNSSGVVFFTVSSLTPGNAYFTAVIDGVTIKEKALLSFSSVSNYSNIYQDDVFKDPDSSAVYYYAKNGKRYVFPNQGIYFSWYKNFDSVKTVPAYVVKSIPFGGNVLAKPGTSLVQFFTIGTPPTKKIVDPKVYALTENGQLRWIRSASAATSIFGKSWKKKIVTVPEMYKSNYANGVTGFDIYGPADYDASYVKNRVTSISSIIK</sequence>
<dbReference type="SUPFAM" id="SSF49373">
    <property type="entry name" value="Invasin/intimin cell-adhesion fragments"/>
    <property type="match status" value="3"/>
</dbReference>
<gene>
    <name evidence="4" type="ORF">A2257_04460</name>
</gene>
<dbReference type="InterPro" id="IPR003344">
    <property type="entry name" value="Big_1_dom"/>
</dbReference>
<dbReference type="Gene3D" id="2.60.40.10">
    <property type="entry name" value="Immunoglobulins"/>
    <property type="match status" value="3"/>
</dbReference>
<evidence type="ECO:0000313" key="5">
    <source>
        <dbReference type="Proteomes" id="UP000177407"/>
    </source>
</evidence>
<evidence type="ECO:0000256" key="2">
    <source>
        <dbReference type="ARBA" id="ARBA00022729"/>
    </source>
</evidence>
<dbReference type="InterPro" id="IPR013783">
    <property type="entry name" value="Ig-like_fold"/>
</dbReference>
<reference evidence="4 5" key="1">
    <citation type="journal article" date="2016" name="Nat. Commun.">
        <title>Thousands of microbial genomes shed light on interconnected biogeochemical processes in an aquifer system.</title>
        <authorList>
            <person name="Anantharaman K."/>
            <person name="Brown C.T."/>
            <person name="Hug L.A."/>
            <person name="Sharon I."/>
            <person name="Castelle C.J."/>
            <person name="Probst A.J."/>
            <person name="Thomas B.C."/>
            <person name="Singh A."/>
            <person name="Wilkins M.J."/>
            <person name="Karaoz U."/>
            <person name="Brodie E.L."/>
            <person name="Williams K.H."/>
            <person name="Hubbard S.S."/>
            <person name="Banfield J.F."/>
        </authorList>
    </citation>
    <scope>NUCLEOTIDE SEQUENCE [LARGE SCALE GENOMIC DNA]</scope>
</reference>